<sequence>MPPVNLSLDFSQPGGLARPMSAAISSGYPALDVMLPQGGWPVGGITEIFCSHDSRPALALVWPALARLSQAKRWLAMIAPPNAPTRTELQTEGIDLGQVLMIHPHATSNGLWAVEHALRAGTCATVLSWVNHADRHAMQDLRGAALAGNSCGLLFRPERAVEQPGIDSLRLRVTPTERQGLYVELLEQRRNRVASGIFIEPARLFQTG</sequence>
<dbReference type="EMBL" id="CP013099">
    <property type="protein sequence ID" value="ALP51993.1"/>
    <property type="molecule type" value="Genomic_DNA"/>
</dbReference>
<dbReference type="NCBIfam" id="NF033429">
    <property type="entry name" value="ImuA_translesion"/>
    <property type="match status" value="1"/>
</dbReference>
<dbReference type="GO" id="GO:0009432">
    <property type="term" value="P:SOS response"/>
    <property type="evidence" value="ECO:0007669"/>
    <property type="project" value="InterPro"/>
</dbReference>
<dbReference type="InterPro" id="IPR047610">
    <property type="entry name" value="ImuA_translesion"/>
</dbReference>
<name>A0A0S2TA19_9GAMM</name>
<reference evidence="1" key="1">
    <citation type="submission" date="2015-10" db="EMBL/GenBank/DDBJ databases">
        <title>Description of Candidatus Tenderia electrophaga gen. nov, sp. nov., an Uncultivated Electroautotroph from a Biocathode Enrichment.</title>
        <authorList>
            <person name="Eddie B.J."/>
            <person name="Malanoski A.P."/>
            <person name="Wang Z."/>
            <person name="Hall R.J."/>
            <person name="Oh S.D."/>
            <person name="Heiner C."/>
            <person name="Lin B."/>
            <person name="Strycharz-Glaven S.M."/>
        </authorList>
    </citation>
    <scope>NUCLEOTIDE SEQUENCE [LARGE SCALE GENOMIC DNA]</scope>
    <source>
        <strain evidence="1">NRL1</strain>
    </source>
</reference>
<dbReference type="Gene3D" id="3.40.50.300">
    <property type="entry name" value="P-loop containing nucleotide triphosphate hydrolases"/>
    <property type="match status" value="1"/>
</dbReference>
<dbReference type="InterPro" id="IPR004596">
    <property type="entry name" value="Cell_div_suppressor_SulA"/>
</dbReference>
<dbReference type="KEGG" id="tee:Tel_01910"/>
<dbReference type="SUPFAM" id="SSF52540">
    <property type="entry name" value="P-loop containing nucleoside triphosphate hydrolases"/>
    <property type="match status" value="1"/>
</dbReference>
<evidence type="ECO:0000313" key="2">
    <source>
        <dbReference type="Proteomes" id="UP000055136"/>
    </source>
</evidence>
<dbReference type="Pfam" id="PF03846">
    <property type="entry name" value="SulA"/>
    <property type="match status" value="1"/>
</dbReference>
<evidence type="ECO:0000313" key="1">
    <source>
        <dbReference type="EMBL" id="ALP51993.1"/>
    </source>
</evidence>
<evidence type="ECO:0008006" key="3">
    <source>
        <dbReference type="Google" id="ProtNLM"/>
    </source>
</evidence>
<organism evidence="1 2">
    <name type="scientific">Candidatus Tenderia electrophaga</name>
    <dbReference type="NCBI Taxonomy" id="1748243"/>
    <lineage>
        <taxon>Bacteria</taxon>
        <taxon>Pseudomonadati</taxon>
        <taxon>Pseudomonadota</taxon>
        <taxon>Gammaproteobacteria</taxon>
        <taxon>Candidatus Tenderiales</taxon>
        <taxon>Candidatus Tenderiaceae</taxon>
        <taxon>Candidatus Tenderia</taxon>
    </lineage>
</organism>
<dbReference type="InterPro" id="IPR027417">
    <property type="entry name" value="P-loop_NTPase"/>
</dbReference>
<keyword evidence="2" id="KW-1185">Reference proteome</keyword>
<dbReference type="GO" id="GO:0051782">
    <property type="term" value="P:negative regulation of cell division"/>
    <property type="evidence" value="ECO:0007669"/>
    <property type="project" value="InterPro"/>
</dbReference>
<dbReference type="STRING" id="1748243.Tel_01910"/>
<dbReference type="Proteomes" id="UP000055136">
    <property type="component" value="Chromosome"/>
</dbReference>
<accession>A0A0S2TA19</accession>
<dbReference type="AlphaFoldDB" id="A0A0S2TA19"/>
<gene>
    <name evidence="1" type="ORF">Tel_01910</name>
</gene>
<protein>
    <recommendedName>
        <fullName evidence="3">SOS cell division inhibitor SulA</fullName>
    </recommendedName>
</protein>
<proteinExistence type="predicted"/>